<feature type="compositionally biased region" description="Basic residues" evidence="1">
    <location>
        <begin position="560"/>
        <end position="571"/>
    </location>
</feature>
<proteinExistence type="predicted"/>
<sequence length="579" mass="63504">MPDPPPSAGGPASLSSPDQPPVLISSTSILPTPFTTIPPPILFSSLSYHLSSPGPSYVGCDLVSPHLESGSPSSPSQTSDIDGFAAPFSEVATFEHSPSPPTKTLAIPNSGTSQPSIPSLQGKALTSETLASAAGPYTKETSAMSSKGILPTPPANFHVGESSKPKKSEIKAVPRPRWNKINVPPPEVNVESNQWASLISSSSSIKHQTSMEFFSPESDCSQKFAILEEEEVLEAKRAWGYSLIGYVWGKTPVYTPFWQFINNLWKPKGDLSLSLQGNGFFMVRFSLEEDLIHVLERGPWSMDNHPFVIQKWNRNTRMEHERLNSIPIWVKFPNLPFHFWSQTCIGKIASLIGTPLYMDSPTASRSRTAFARVCVEIEAGEDLPDEVFVQIHNGDREAVKVMYDWKLEVCKHCNTFGHEENLCCKKPRFNVKEGPSNAKSLPKEVPFTEVRSKQRSINNPSDTTSKASVSTPTLPVLQEVSIVNQSTMSSLSEHLVDSPIPPQDGLLESVTAVPTNGSVLQVVLHPKHILPPMIHKSKRNKSIQSHKQSEDTLADSNTKGVKKSKKKKKASSRQSKATA</sequence>
<reference evidence="3" key="2">
    <citation type="submission" date="2023-06" db="EMBL/GenBank/DDBJ databases">
        <authorList>
            <person name="Ma L."/>
            <person name="Liu K.-W."/>
            <person name="Li Z."/>
            <person name="Hsiao Y.-Y."/>
            <person name="Qi Y."/>
            <person name="Fu T."/>
            <person name="Tang G."/>
            <person name="Zhang D."/>
            <person name="Sun W.-H."/>
            <person name="Liu D.-K."/>
            <person name="Li Y."/>
            <person name="Chen G.-Z."/>
            <person name="Liu X.-D."/>
            <person name="Liao X.-Y."/>
            <person name="Jiang Y.-T."/>
            <person name="Yu X."/>
            <person name="Hao Y."/>
            <person name="Huang J."/>
            <person name="Zhao X.-W."/>
            <person name="Ke S."/>
            <person name="Chen Y.-Y."/>
            <person name="Wu W.-L."/>
            <person name="Hsu J.-L."/>
            <person name="Lin Y.-F."/>
            <person name="Huang M.-D."/>
            <person name="Li C.-Y."/>
            <person name="Huang L."/>
            <person name="Wang Z.-W."/>
            <person name="Zhao X."/>
            <person name="Zhong W.-Y."/>
            <person name="Peng D.-H."/>
            <person name="Ahmad S."/>
            <person name="Lan S."/>
            <person name="Zhang J.-S."/>
            <person name="Tsai W.-C."/>
            <person name="Van De Peer Y."/>
            <person name="Liu Z.-J."/>
        </authorList>
    </citation>
    <scope>NUCLEOTIDE SEQUENCE</scope>
    <source>
        <strain evidence="3">SCP</strain>
        <tissue evidence="3">Leaves</tissue>
    </source>
</reference>
<dbReference type="Proteomes" id="UP001179952">
    <property type="component" value="Unassembled WGS sequence"/>
</dbReference>
<protein>
    <recommendedName>
        <fullName evidence="2">DUF4283 domain-containing protein</fullName>
    </recommendedName>
</protein>
<dbReference type="PANTHER" id="PTHR31286:SF180">
    <property type="entry name" value="OS10G0362600 PROTEIN"/>
    <property type="match status" value="1"/>
</dbReference>
<feature type="domain" description="DUF4283" evidence="2">
    <location>
        <begin position="237"/>
        <end position="317"/>
    </location>
</feature>
<evidence type="ECO:0000256" key="1">
    <source>
        <dbReference type="SAM" id="MobiDB-lite"/>
    </source>
</evidence>
<feature type="compositionally biased region" description="Polar residues" evidence="1">
    <location>
        <begin position="455"/>
        <end position="471"/>
    </location>
</feature>
<dbReference type="AlphaFoldDB" id="A0AAV9BVJ3"/>
<keyword evidence="4" id="KW-1185">Reference proteome</keyword>
<feature type="compositionally biased region" description="Low complexity" evidence="1">
    <location>
        <begin position="64"/>
        <end position="79"/>
    </location>
</feature>
<dbReference type="InterPro" id="IPR040256">
    <property type="entry name" value="At4g02000-like"/>
</dbReference>
<feature type="region of interest" description="Disordered" evidence="1">
    <location>
        <begin position="143"/>
        <end position="170"/>
    </location>
</feature>
<dbReference type="EMBL" id="JAUJYN010000001">
    <property type="protein sequence ID" value="KAK1280043.1"/>
    <property type="molecule type" value="Genomic_DNA"/>
</dbReference>
<dbReference type="InterPro" id="IPR025558">
    <property type="entry name" value="DUF4283"/>
</dbReference>
<organism evidence="3 4">
    <name type="scientific">Acorus gramineus</name>
    <name type="common">Dwarf sweet flag</name>
    <dbReference type="NCBI Taxonomy" id="55184"/>
    <lineage>
        <taxon>Eukaryota</taxon>
        <taxon>Viridiplantae</taxon>
        <taxon>Streptophyta</taxon>
        <taxon>Embryophyta</taxon>
        <taxon>Tracheophyta</taxon>
        <taxon>Spermatophyta</taxon>
        <taxon>Magnoliopsida</taxon>
        <taxon>Liliopsida</taxon>
        <taxon>Acoraceae</taxon>
        <taxon>Acorus</taxon>
    </lineage>
</organism>
<evidence type="ECO:0000313" key="4">
    <source>
        <dbReference type="Proteomes" id="UP001179952"/>
    </source>
</evidence>
<evidence type="ECO:0000259" key="2">
    <source>
        <dbReference type="Pfam" id="PF14111"/>
    </source>
</evidence>
<feature type="region of interest" description="Disordered" evidence="1">
    <location>
        <begin position="1"/>
        <end position="27"/>
    </location>
</feature>
<feature type="region of interest" description="Disordered" evidence="1">
    <location>
        <begin position="59"/>
        <end position="85"/>
    </location>
</feature>
<dbReference type="Pfam" id="PF14111">
    <property type="entry name" value="DUF4283"/>
    <property type="match status" value="1"/>
</dbReference>
<dbReference type="PANTHER" id="PTHR31286">
    <property type="entry name" value="GLYCINE-RICH CELL WALL STRUCTURAL PROTEIN 1.8-LIKE"/>
    <property type="match status" value="1"/>
</dbReference>
<feature type="compositionally biased region" description="Basic and acidic residues" evidence="1">
    <location>
        <begin position="161"/>
        <end position="170"/>
    </location>
</feature>
<name>A0AAV9BVJ3_ACOGR</name>
<evidence type="ECO:0000313" key="3">
    <source>
        <dbReference type="EMBL" id="KAK1280043.1"/>
    </source>
</evidence>
<accession>A0AAV9BVJ3</accession>
<reference evidence="3" key="1">
    <citation type="journal article" date="2023" name="Nat. Commun.">
        <title>Diploid and tetraploid genomes of Acorus and the evolution of monocots.</title>
        <authorList>
            <person name="Ma L."/>
            <person name="Liu K.W."/>
            <person name="Li Z."/>
            <person name="Hsiao Y.Y."/>
            <person name="Qi Y."/>
            <person name="Fu T."/>
            <person name="Tang G.D."/>
            <person name="Zhang D."/>
            <person name="Sun W.H."/>
            <person name="Liu D.K."/>
            <person name="Li Y."/>
            <person name="Chen G.Z."/>
            <person name="Liu X.D."/>
            <person name="Liao X.Y."/>
            <person name="Jiang Y.T."/>
            <person name="Yu X."/>
            <person name="Hao Y."/>
            <person name="Huang J."/>
            <person name="Zhao X.W."/>
            <person name="Ke S."/>
            <person name="Chen Y.Y."/>
            <person name="Wu W.L."/>
            <person name="Hsu J.L."/>
            <person name="Lin Y.F."/>
            <person name="Huang M.D."/>
            <person name="Li C.Y."/>
            <person name="Huang L."/>
            <person name="Wang Z.W."/>
            <person name="Zhao X."/>
            <person name="Zhong W.Y."/>
            <person name="Peng D.H."/>
            <person name="Ahmad S."/>
            <person name="Lan S."/>
            <person name="Zhang J.S."/>
            <person name="Tsai W.C."/>
            <person name="Van de Peer Y."/>
            <person name="Liu Z.J."/>
        </authorList>
    </citation>
    <scope>NUCLEOTIDE SEQUENCE</scope>
    <source>
        <strain evidence="3">SCP</strain>
    </source>
</reference>
<feature type="region of interest" description="Disordered" evidence="1">
    <location>
        <begin position="531"/>
        <end position="579"/>
    </location>
</feature>
<feature type="region of interest" description="Disordered" evidence="1">
    <location>
        <begin position="433"/>
        <end position="471"/>
    </location>
</feature>
<gene>
    <name evidence="3" type="ORF">QJS04_geneDACA021261</name>
</gene>
<comment type="caution">
    <text evidence="3">The sequence shown here is derived from an EMBL/GenBank/DDBJ whole genome shotgun (WGS) entry which is preliminary data.</text>
</comment>